<evidence type="ECO:0000256" key="3">
    <source>
        <dbReference type="ARBA" id="ARBA00023136"/>
    </source>
</evidence>
<evidence type="ECO:0000313" key="8">
    <source>
        <dbReference type="EMBL" id="MBN2910044.1"/>
    </source>
</evidence>
<evidence type="ECO:0000256" key="1">
    <source>
        <dbReference type="ARBA" id="ARBA00004635"/>
    </source>
</evidence>
<evidence type="ECO:0000313" key="9">
    <source>
        <dbReference type="Proteomes" id="UP001177120"/>
    </source>
</evidence>
<dbReference type="RefSeq" id="WP_205495619.1">
    <property type="nucleotide sequence ID" value="NZ_JAFHAP010000009.1"/>
</dbReference>
<comment type="subcellular location">
    <subcellularLocation>
        <location evidence="1">Membrane</location>
        <topology evidence="1">Lipid-anchor</topology>
    </subcellularLocation>
</comment>
<dbReference type="Pfam" id="PF03180">
    <property type="entry name" value="Lipoprotein_9"/>
    <property type="match status" value="1"/>
</dbReference>
<reference evidence="8" key="1">
    <citation type="journal article" date="2024" name="Int. J. Syst. Evol. Microbiol.">
        <title>Polycladomyces zharkentensis sp. nov., a novel thermophilic cellulose- and starch-degrading member of the Bacillota from a geothermal aquifer in Kazakhstan.</title>
        <authorList>
            <person name="Mashzhan A."/>
            <person name="Kistaubayeva A."/>
            <person name="Javier-Lopez R."/>
            <person name="Bissenova U."/>
            <person name="Bissenbay A."/>
            <person name="Birkeland N.K."/>
        </authorList>
    </citation>
    <scope>NUCLEOTIDE SEQUENCE</scope>
    <source>
        <strain evidence="8">ZKZ2T</strain>
    </source>
</reference>
<feature type="chain" id="PRO_5046385213" description="Lipoprotein" evidence="7">
    <location>
        <begin position="21"/>
        <end position="267"/>
    </location>
</feature>
<comment type="caution">
    <text evidence="8">The sequence shown here is derived from an EMBL/GenBank/DDBJ whole genome shotgun (WGS) entry which is preliminary data.</text>
</comment>
<dbReference type="PROSITE" id="PS51257">
    <property type="entry name" value="PROKAR_LIPOPROTEIN"/>
    <property type="match status" value="1"/>
</dbReference>
<dbReference type="Proteomes" id="UP001177120">
    <property type="component" value="Unassembled WGS sequence"/>
</dbReference>
<evidence type="ECO:0000256" key="6">
    <source>
        <dbReference type="PIRNR" id="PIRNR002854"/>
    </source>
</evidence>
<accession>A0ABS2WKJ4</accession>
<organism evidence="8 9">
    <name type="scientific">Polycladomyces zharkentensis</name>
    <dbReference type="NCBI Taxonomy" id="2807616"/>
    <lineage>
        <taxon>Bacteria</taxon>
        <taxon>Bacillati</taxon>
        <taxon>Bacillota</taxon>
        <taxon>Bacilli</taxon>
        <taxon>Bacillales</taxon>
        <taxon>Thermoactinomycetaceae</taxon>
        <taxon>Polycladomyces</taxon>
    </lineage>
</organism>
<evidence type="ECO:0000256" key="2">
    <source>
        <dbReference type="ARBA" id="ARBA00022729"/>
    </source>
</evidence>
<dbReference type="EMBL" id="JAFHAP010000009">
    <property type="protein sequence ID" value="MBN2910044.1"/>
    <property type="molecule type" value="Genomic_DNA"/>
</dbReference>
<dbReference type="PANTHER" id="PTHR30429:SF0">
    <property type="entry name" value="METHIONINE-BINDING LIPOPROTEIN METQ"/>
    <property type="match status" value="1"/>
</dbReference>
<keyword evidence="2 7" id="KW-0732">Signal</keyword>
<protein>
    <recommendedName>
        <fullName evidence="6">Lipoprotein</fullName>
    </recommendedName>
</protein>
<gene>
    <name evidence="8" type="ORF">JQC72_11075</name>
</gene>
<keyword evidence="9" id="KW-1185">Reference proteome</keyword>
<dbReference type="PANTHER" id="PTHR30429">
    <property type="entry name" value="D-METHIONINE-BINDING LIPOPROTEIN METQ"/>
    <property type="match status" value="1"/>
</dbReference>
<sequence length="267" mass="29718">MKKKPFVILLIILILSLISAACEGTIQAEKKVIRIGATAGPYSDQIRKGIQPILEKKGYKVELIEFNDYIQPNVALVNGSIDANVFQNTTYLENYIQENHVDLTGVIPIPTVPMGLYSKKHDSLKEVKEGTKISLPNDPVNEARALGMLQKFGLIKLKPGADVLHASEKDITENPKKIEIVPMEAAQLPRSLDDVDFALINGNYAIASGLKLGDAINLEQTPKNYIIVLTVRTSDKEKPFVKDLVDAYRSKEFDELIDREFKGFIKP</sequence>
<dbReference type="Gene3D" id="3.40.190.10">
    <property type="entry name" value="Periplasmic binding protein-like II"/>
    <property type="match status" value="2"/>
</dbReference>
<proteinExistence type="inferred from homology"/>
<dbReference type="InterPro" id="IPR004872">
    <property type="entry name" value="Lipoprotein_NlpA"/>
</dbReference>
<feature type="signal peptide" evidence="7">
    <location>
        <begin position="1"/>
        <end position="20"/>
    </location>
</feature>
<evidence type="ECO:0000256" key="4">
    <source>
        <dbReference type="ARBA" id="ARBA00023139"/>
    </source>
</evidence>
<evidence type="ECO:0000256" key="5">
    <source>
        <dbReference type="ARBA" id="ARBA00023288"/>
    </source>
</evidence>
<dbReference type="SUPFAM" id="SSF53850">
    <property type="entry name" value="Periplasmic binding protein-like II"/>
    <property type="match status" value="1"/>
</dbReference>
<comment type="similarity">
    <text evidence="6">Belongs to the nlpA lipoprotein family.</text>
</comment>
<name>A0ABS2WKJ4_9BACL</name>
<dbReference type="PIRSF" id="PIRSF002854">
    <property type="entry name" value="MetQ"/>
    <property type="match status" value="1"/>
</dbReference>
<keyword evidence="4" id="KW-0564">Palmitate</keyword>
<keyword evidence="5 6" id="KW-0449">Lipoprotein</keyword>
<keyword evidence="3" id="KW-0472">Membrane</keyword>
<evidence type="ECO:0000256" key="7">
    <source>
        <dbReference type="SAM" id="SignalP"/>
    </source>
</evidence>